<organism evidence="3 4">
    <name type="scientific">Sphingomonas aerolata</name>
    <dbReference type="NCBI Taxonomy" id="185951"/>
    <lineage>
        <taxon>Bacteria</taxon>
        <taxon>Pseudomonadati</taxon>
        <taxon>Pseudomonadota</taxon>
        <taxon>Alphaproteobacteria</taxon>
        <taxon>Sphingomonadales</taxon>
        <taxon>Sphingomonadaceae</taxon>
        <taxon>Sphingomonas</taxon>
    </lineage>
</organism>
<keyword evidence="1" id="KW-0472">Membrane</keyword>
<accession>A0A2T4YUG1</accession>
<reference evidence="3 4" key="1">
    <citation type="submission" date="2018-04" db="EMBL/GenBank/DDBJ databases">
        <title>Genomic Encyclopedia of Type Strains, Phase III (KMG-III): the genomes of soil and plant-associated and newly described type strains.</title>
        <authorList>
            <person name="Whitman W."/>
        </authorList>
    </citation>
    <scope>NUCLEOTIDE SEQUENCE [LARGE SCALE GENOMIC DNA]</scope>
    <source>
        <strain evidence="3 4">NW12</strain>
    </source>
</reference>
<dbReference type="EMBL" id="PZZN01000001">
    <property type="protein sequence ID" value="PTM47439.1"/>
    <property type="molecule type" value="Genomic_DNA"/>
</dbReference>
<dbReference type="Gene3D" id="2.40.10.220">
    <property type="entry name" value="predicted glycosyltransferase like domains"/>
    <property type="match status" value="1"/>
</dbReference>
<feature type="domain" description="PilZ" evidence="2">
    <location>
        <begin position="11"/>
        <end position="92"/>
    </location>
</feature>
<dbReference type="GO" id="GO:0035438">
    <property type="term" value="F:cyclic-di-GMP binding"/>
    <property type="evidence" value="ECO:0007669"/>
    <property type="project" value="InterPro"/>
</dbReference>
<proteinExistence type="predicted"/>
<keyword evidence="4" id="KW-1185">Reference proteome</keyword>
<comment type="caution">
    <text evidence="3">The sequence shown here is derived from an EMBL/GenBank/DDBJ whole genome shotgun (WGS) entry which is preliminary data.</text>
</comment>
<evidence type="ECO:0000259" key="2">
    <source>
        <dbReference type="Pfam" id="PF07238"/>
    </source>
</evidence>
<dbReference type="AlphaFoldDB" id="A0A2T4YUG1"/>
<sequence>MTAIGPVAERRRKPSRAAIARASTVRAADARAIDVRVEDLSEGGFRFSSASVLPVGAHIRVGLAGAGQATARIAWRDGEAHGCAFQPLLTNDQIQSAFTHTICESAVLSLIPDSAVVPMPAAGAALAPPQRFAAPVRLILLVVASCACWALATLLLRGLSSF</sequence>
<gene>
    <name evidence="3" type="ORF">C8J24_0836</name>
</gene>
<evidence type="ECO:0000313" key="3">
    <source>
        <dbReference type="EMBL" id="PTM47439.1"/>
    </source>
</evidence>
<dbReference type="SUPFAM" id="SSF141371">
    <property type="entry name" value="PilZ domain-like"/>
    <property type="match status" value="1"/>
</dbReference>
<dbReference type="Proteomes" id="UP000240996">
    <property type="component" value="Unassembled WGS sequence"/>
</dbReference>
<keyword evidence="1" id="KW-0812">Transmembrane</keyword>
<evidence type="ECO:0000313" key="4">
    <source>
        <dbReference type="Proteomes" id="UP000240996"/>
    </source>
</evidence>
<dbReference type="Pfam" id="PF07238">
    <property type="entry name" value="PilZ"/>
    <property type="match status" value="1"/>
</dbReference>
<name>A0A2T4YUG1_9SPHN</name>
<keyword evidence="1" id="KW-1133">Transmembrane helix</keyword>
<evidence type="ECO:0000256" key="1">
    <source>
        <dbReference type="SAM" id="Phobius"/>
    </source>
</evidence>
<feature type="transmembrane region" description="Helical" evidence="1">
    <location>
        <begin position="138"/>
        <end position="159"/>
    </location>
</feature>
<dbReference type="InterPro" id="IPR009875">
    <property type="entry name" value="PilZ_domain"/>
</dbReference>
<protein>
    <submittedName>
        <fullName evidence="3">PilZ domain-containing protein</fullName>
    </submittedName>
</protein>